<comment type="caution">
    <text evidence="3">The sequence shown here is derived from an EMBL/GenBank/DDBJ whole genome shotgun (WGS) entry which is preliminary data.</text>
</comment>
<organism evidence="3 4">
    <name type="scientific">Nocardioides aquiterrae</name>
    <dbReference type="NCBI Taxonomy" id="203799"/>
    <lineage>
        <taxon>Bacteria</taxon>
        <taxon>Bacillati</taxon>
        <taxon>Actinomycetota</taxon>
        <taxon>Actinomycetes</taxon>
        <taxon>Propionibacteriales</taxon>
        <taxon>Nocardioidaceae</taxon>
        <taxon>Nocardioides</taxon>
    </lineage>
</organism>
<gene>
    <name evidence="3" type="ORF">GCM10009606_31150</name>
</gene>
<proteinExistence type="predicted"/>
<dbReference type="SUPFAM" id="SSF48208">
    <property type="entry name" value="Six-hairpin glycosidases"/>
    <property type="match status" value="1"/>
</dbReference>
<reference evidence="4" key="1">
    <citation type="journal article" date="2019" name="Int. J. Syst. Evol. Microbiol.">
        <title>The Global Catalogue of Microorganisms (GCM) 10K type strain sequencing project: providing services to taxonomists for standard genome sequencing and annotation.</title>
        <authorList>
            <consortium name="The Broad Institute Genomics Platform"/>
            <consortium name="The Broad Institute Genome Sequencing Center for Infectious Disease"/>
            <person name="Wu L."/>
            <person name="Ma J."/>
        </authorList>
    </citation>
    <scope>NUCLEOTIDE SEQUENCE [LARGE SCALE GENOMIC DNA]</scope>
    <source>
        <strain evidence="4">JCM 11813</strain>
    </source>
</reference>
<feature type="domain" description="Trehalase-like N-terminal" evidence="2">
    <location>
        <begin position="2"/>
        <end position="124"/>
    </location>
</feature>
<dbReference type="GO" id="GO:0016787">
    <property type="term" value="F:hydrolase activity"/>
    <property type="evidence" value="ECO:0007669"/>
    <property type="project" value="UniProtKB-KW"/>
</dbReference>
<dbReference type="InterPro" id="IPR045582">
    <property type="entry name" value="Trehalase-like_N"/>
</dbReference>
<dbReference type="RefSeq" id="WP_343908499.1">
    <property type="nucleotide sequence ID" value="NZ_BAAAJE010000015.1"/>
</dbReference>
<name>A0ABP4F0C3_9ACTN</name>
<keyword evidence="3" id="KW-0378">Hydrolase</keyword>
<dbReference type="InterPro" id="IPR008928">
    <property type="entry name" value="6-hairpin_glycosidase_sf"/>
</dbReference>
<dbReference type="Proteomes" id="UP001499979">
    <property type="component" value="Unassembled WGS sequence"/>
</dbReference>
<evidence type="ECO:0000259" key="1">
    <source>
        <dbReference type="Pfam" id="PF00723"/>
    </source>
</evidence>
<evidence type="ECO:0000313" key="4">
    <source>
        <dbReference type="Proteomes" id="UP001499979"/>
    </source>
</evidence>
<sequence>MALPIADYALIGDRRTGGLVGRNGSIDWLCLPRFDSGACFAALLGTEEHGHWQLCPAGEYTVDRRYLEDATVLETTFTTADGVVTLTDLMPRGDGRSDVVRQVAGVRGTVRMRHVWRVRFDYGAIVPWVRRRTVAGEQVITAIAGPDQLVLRGPRLPRADDHRHVDEFEVAAGEVLTFSATWLPSHAPLSGIGLPADGIAETLRADRRWSGRCRSDLPHPELVRRSLATLRLLTDEQTGGIVAAPTTSLPEDPGGERNWDYRYCWLRDAALTLDALLTAGYTDEAQLWRRWLLRTAAGDPQHLQIVYAADGHRRLTELTLDHLPGYAGSRPVRIGNGAALQRQLDVVGEVMIALERARQVTGHADADAWALQRALVEELAKGWRAKDHGLWEIRGPQRRFTHSQAMVWAAFDRAVRAVEDFDLPGPVDHWRRIRDTVRAEVLEKGYDAERGTFVQHYETTAVDASLLVLPSIGFIAGDDPRMLGTIAAVEEDLLRDGLVLRYRTETGVDGLAGDEHPFLACSFWLVSAYTGAGRVGDAEELFDRLCGLVNDVGLLSEEYDAAHGLMLGNFPQAFSHLALVRAAFDLADASAQRGS</sequence>
<protein>
    <submittedName>
        <fullName evidence="3">Glycoside hydrolase family 15 protein</fullName>
    </submittedName>
</protein>
<feature type="domain" description="GH15-like" evidence="1">
    <location>
        <begin position="221"/>
        <end position="583"/>
    </location>
</feature>
<dbReference type="Pfam" id="PF19291">
    <property type="entry name" value="TREH_N"/>
    <property type="match status" value="1"/>
</dbReference>
<evidence type="ECO:0000313" key="3">
    <source>
        <dbReference type="EMBL" id="GAA1150219.1"/>
    </source>
</evidence>
<dbReference type="PANTHER" id="PTHR31616">
    <property type="entry name" value="TREHALASE"/>
    <property type="match status" value="1"/>
</dbReference>
<accession>A0ABP4F0C3</accession>
<dbReference type="Gene3D" id="1.50.10.10">
    <property type="match status" value="1"/>
</dbReference>
<dbReference type="InterPro" id="IPR012341">
    <property type="entry name" value="6hp_glycosidase-like_sf"/>
</dbReference>
<dbReference type="InterPro" id="IPR011613">
    <property type="entry name" value="GH15-like"/>
</dbReference>
<keyword evidence="4" id="KW-1185">Reference proteome</keyword>
<dbReference type="PANTHER" id="PTHR31616:SF0">
    <property type="entry name" value="GLUCAN 1,4-ALPHA-GLUCOSIDASE"/>
    <property type="match status" value="1"/>
</dbReference>
<dbReference type="EMBL" id="BAAAJE010000015">
    <property type="protein sequence ID" value="GAA1150219.1"/>
    <property type="molecule type" value="Genomic_DNA"/>
</dbReference>
<evidence type="ECO:0000259" key="2">
    <source>
        <dbReference type="Pfam" id="PF19291"/>
    </source>
</evidence>
<dbReference type="Pfam" id="PF00723">
    <property type="entry name" value="Glyco_hydro_15"/>
    <property type="match status" value="1"/>
</dbReference>